<gene>
    <name evidence="2" type="ORF">g.82761</name>
</gene>
<organism evidence="2">
    <name type="scientific">Anthurium amnicola</name>
    <dbReference type="NCBI Taxonomy" id="1678845"/>
    <lineage>
        <taxon>Eukaryota</taxon>
        <taxon>Viridiplantae</taxon>
        <taxon>Streptophyta</taxon>
        <taxon>Embryophyta</taxon>
        <taxon>Tracheophyta</taxon>
        <taxon>Spermatophyta</taxon>
        <taxon>Magnoliopsida</taxon>
        <taxon>Liliopsida</taxon>
        <taxon>Araceae</taxon>
        <taxon>Pothoideae</taxon>
        <taxon>Potheae</taxon>
        <taxon>Anthurium</taxon>
    </lineage>
</organism>
<sequence>MPAWIIQWAPIPHWALLLLQKLLMRQQVSEGNVLPRVSTPSWMQFHDHLIVTCDRVQRGIVHPFMAAFSRLSNCDQKVVIGCNWVSPKGLTASIPPPPNTHTNDPICPPRGNALVKLDILRPHLM</sequence>
<name>A0A1D1XZD4_9ARAE</name>
<feature type="signal peptide" evidence="1">
    <location>
        <begin position="1"/>
        <end position="31"/>
    </location>
</feature>
<proteinExistence type="predicted"/>
<feature type="chain" id="PRO_5008899813" description="Secreted protein" evidence="1">
    <location>
        <begin position="32"/>
        <end position="125"/>
    </location>
</feature>
<evidence type="ECO:0000313" key="2">
    <source>
        <dbReference type="EMBL" id="JAT47730.1"/>
    </source>
</evidence>
<reference evidence="2" key="1">
    <citation type="submission" date="2015-07" db="EMBL/GenBank/DDBJ databases">
        <title>Transcriptome Assembly of Anthurium amnicola.</title>
        <authorList>
            <person name="Suzuki J."/>
        </authorList>
    </citation>
    <scope>NUCLEOTIDE SEQUENCE</scope>
</reference>
<evidence type="ECO:0000256" key="1">
    <source>
        <dbReference type="SAM" id="SignalP"/>
    </source>
</evidence>
<dbReference type="EMBL" id="GDJX01020206">
    <property type="protein sequence ID" value="JAT47730.1"/>
    <property type="molecule type" value="Transcribed_RNA"/>
</dbReference>
<dbReference type="AlphaFoldDB" id="A0A1D1XZD4"/>
<accession>A0A1D1XZD4</accession>
<evidence type="ECO:0008006" key="3">
    <source>
        <dbReference type="Google" id="ProtNLM"/>
    </source>
</evidence>
<keyword evidence="1" id="KW-0732">Signal</keyword>
<protein>
    <recommendedName>
        <fullName evidence="3">Secreted protein</fullName>
    </recommendedName>
</protein>